<feature type="domain" description="G-protein coupled receptors family 1 profile" evidence="9">
    <location>
        <begin position="1"/>
        <end position="87"/>
    </location>
</feature>
<keyword evidence="5 8" id="KW-1133">Transmembrane helix</keyword>
<name>A0A7K9EZG3_STEPR</name>
<comment type="caution">
    <text evidence="10">The sequence shown here is derived from an EMBL/GenBank/DDBJ whole genome shotgun (WGS) entry which is preliminary data.</text>
</comment>
<keyword evidence="2" id="KW-1003">Cell membrane</keyword>
<evidence type="ECO:0000256" key="2">
    <source>
        <dbReference type="ARBA" id="ARBA00022475"/>
    </source>
</evidence>
<gene>
    <name evidence="10" type="primary">Or2c3</name>
    <name evidence="10" type="ORF">STEPAR_R02912</name>
</gene>
<evidence type="ECO:0000256" key="7">
    <source>
        <dbReference type="ARBA" id="ARBA00023224"/>
    </source>
</evidence>
<evidence type="ECO:0000313" key="10">
    <source>
        <dbReference type="EMBL" id="NXG82230.1"/>
    </source>
</evidence>
<feature type="transmembrane region" description="Helical" evidence="8">
    <location>
        <begin position="70"/>
        <end position="89"/>
    </location>
</feature>
<reference evidence="10 11" key="1">
    <citation type="submission" date="2019-09" db="EMBL/GenBank/DDBJ databases">
        <title>Bird 10,000 Genomes (B10K) Project - Family phase.</title>
        <authorList>
            <person name="Zhang G."/>
        </authorList>
    </citation>
    <scope>NUCLEOTIDE SEQUENCE [LARGE SCALE GENOMIC DNA]</scope>
    <source>
        <strain evidence="10">B10K-DU-001-20</strain>
        <tissue evidence="10">Muscle</tissue>
    </source>
</reference>
<keyword evidence="11" id="KW-1185">Reference proteome</keyword>
<evidence type="ECO:0000259" key="9">
    <source>
        <dbReference type="PROSITE" id="PS50262"/>
    </source>
</evidence>
<feature type="non-terminal residue" evidence="10">
    <location>
        <position position="95"/>
    </location>
</feature>
<dbReference type="Pfam" id="PF13853">
    <property type="entry name" value="7tm_4"/>
    <property type="match status" value="1"/>
</dbReference>
<dbReference type="PANTHER" id="PTHR26453">
    <property type="entry name" value="OLFACTORY RECEPTOR"/>
    <property type="match status" value="1"/>
</dbReference>
<dbReference type="InterPro" id="IPR000725">
    <property type="entry name" value="Olfact_rcpt"/>
</dbReference>
<organism evidence="10 11">
    <name type="scientific">Stercorarius parasiticus</name>
    <name type="common">Parasitic jaeger</name>
    <name type="synonym">Arctic skua</name>
    <dbReference type="NCBI Taxonomy" id="54059"/>
    <lineage>
        <taxon>Eukaryota</taxon>
        <taxon>Metazoa</taxon>
        <taxon>Chordata</taxon>
        <taxon>Craniata</taxon>
        <taxon>Vertebrata</taxon>
        <taxon>Euteleostomi</taxon>
        <taxon>Archelosauria</taxon>
        <taxon>Archosauria</taxon>
        <taxon>Dinosauria</taxon>
        <taxon>Saurischia</taxon>
        <taxon>Theropoda</taxon>
        <taxon>Coelurosauria</taxon>
        <taxon>Aves</taxon>
        <taxon>Neognathae</taxon>
        <taxon>Neoaves</taxon>
        <taxon>Charadriiformes</taxon>
        <taxon>Stercorariidae</taxon>
        <taxon>Stercorarius</taxon>
    </lineage>
</organism>
<protein>
    <submittedName>
        <fullName evidence="10">OR2C3 protein</fullName>
    </submittedName>
</protein>
<sequence length="95" mass="10872">LLFAVLPFSLIVVSYTQIVRAMLKMPSVLGRRKAFSTCSSHLGVVTLFYGSVMVVYFKRRSRDSADTDKYLALFYTIVTPMLNPIIYSLRNKEVR</sequence>
<keyword evidence="7" id="KW-0807">Transducer</keyword>
<comment type="subcellular location">
    <subcellularLocation>
        <location evidence="1">Cell membrane</location>
        <topology evidence="1">Multi-pass membrane protein</topology>
    </subcellularLocation>
</comment>
<evidence type="ECO:0000256" key="1">
    <source>
        <dbReference type="ARBA" id="ARBA00004651"/>
    </source>
</evidence>
<dbReference type="GO" id="GO:0004984">
    <property type="term" value="F:olfactory receptor activity"/>
    <property type="evidence" value="ECO:0007669"/>
    <property type="project" value="InterPro"/>
</dbReference>
<dbReference type="EMBL" id="VWZL01000498">
    <property type="protein sequence ID" value="NXG82230.1"/>
    <property type="molecule type" value="Genomic_DNA"/>
</dbReference>
<evidence type="ECO:0000256" key="6">
    <source>
        <dbReference type="ARBA" id="ARBA00023136"/>
    </source>
</evidence>
<evidence type="ECO:0000256" key="3">
    <source>
        <dbReference type="ARBA" id="ARBA00022606"/>
    </source>
</evidence>
<dbReference type="Proteomes" id="UP000532908">
    <property type="component" value="Unassembled WGS sequence"/>
</dbReference>
<dbReference type="PROSITE" id="PS50262">
    <property type="entry name" value="G_PROTEIN_RECEP_F1_2"/>
    <property type="match status" value="1"/>
</dbReference>
<accession>A0A7K9EZG3</accession>
<evidence type="ECO:0000256" key="5">
    <source>
        <dbReference type="ARBA" id="ARBA00022989"/>
    </source>
</evidence>
<keyword evidence="4 8" id="KW-0812">Transmembrane</keyword>
<proteinExistence type="predicted"/>
<dbReference type="Gene3D" id="1.20.1070.10">
    <property type="entry name" value="Rhodopsin 7-helix transmembrane proteins"/>
    <property type="match status" value="1"/>
</dbReference>
<evidence type="ECO:0000256" key="4">
    <source>
        <dbReference type="ARBA" id="ARBA00022692"/>
    </source>
</evidence>
<dbReference type="AlphaFoldDB" id="A0A7K9EZG3"/>
<evidence type="ECO:0000313" key="11">
    <source>
        <dbReference type="Proteomes" id="UP000532908"/>
    </source>
</evidence>
<dbReference type="PRINTS" id="PR00245">
    <property type="entry name" value="OLFACTORYR"/>
</dbReference>
<dbReference type="SUPFAM" id="SSF81321">
    <property type="entry name" value="Family A G protein-coupled receptor-like"/>
    <property type="match status" value="1"/>
</dbReference>
<feature type="non-terminal residue" evidence="10">
    <location>
        <position position="1"/>
    </location>
</feature>
<keyword evidence="3" id="KW-0716">Sensory transduction</keyword>
<dbReference type="InterPro" id="IPR017452">
    <property type="entry name" value="GPCR_Rhodpsn_7TM"/>
</dbReference>
<feature type="transmembrane region" description="Helical" evidence="8">
    <location>
        <begin position="40"/>
        <end position="58"/>
    </location>
</feature>
<dbReference type="GO" id="GO:0005886">
    <property type="term" value="C:plasma membrane"/>
    <property type="evidence" value="ECO:0007669"/>
    <property type="project" value="UniProtKB-SubCell"/>
</dbReference>
<evidence type="ECO:0000256" key="8">
    <source>
        <dbReference type="SAM" id="Phobius"/>
    </source>
</evidence>
<dbReference type="GO" id="GO:0007186">
    <property type="term" value="P:G protein-coupled receptor signaling pathway"/>
    <property type="evidence" value="ECO:0007669"/>
    <property type="project" value="InterPro"/>
</dbReference>
<keyword evidence="6 8" id="KW-0472">Membrane</keyword>